<dbReference type="InterPro" id="IPR003594">
    <property type="entry name" value="HATPase_dom"/>
</dbReference>
<organism evidence="9 10">
    <name type="scientific">Halomicrobium zhouii</name>
    <dbReference type="NCBI Taxonomy" id="767519"/>
    <lineage>
        <taxon>Archaea</taxon>
        <taxon>Methanobacteriati</taxon>
        <taxon>Methanobacteriota</taxon>
        <taxon>Stenosarchaea group</taxon>
        <taxon>Halobacteria</taxon>
        <taxon>Halobacteriales</taxon>
        <taxon>Haloarculaceae</taxon>
        <taxon>Halomicrobium</taxon>
    </lineage>
</organism>
<evidence type="ECO:0000256" key="4">
    <source>
        <dbReference type="ARBA" id="ARBA00022741"/>
    </source>
</evidence>
<keyword evidence="7" id="KW-0812">Transmembrane</keyword>
<dbReference type="GO" id="GO:0004673">
    <property type="term" value="F:protein histidine kinase activity"/>
    <property type="evidence" value="ECO:0007669"/>
    <property type="project" value="UniProtKB-EC"/>
</dbReference>
<dbReference type="Gene3D" id="3.30.450.20">
    <property type="entry name" value="PAS domain"/>
    <property type="match status" value="1"/>
</dbReference>
<evidence type="ECO:0000313" key="9">
    <source>
        <dbReference type="EMBL" id="SFS06748.1"/>
    </source>
</evidence>
<dbReference type="AlphaFoldDB" id="A0A1I6LTJ9"/>
<dbReference type="InterPro" id="IPR035965">
    <property type="entry name" value="PAS-like_dom_sf"/>
</dbReference>
<evidence type="ECO:0000313" key="10">
    <source>
        <dbReference type="Proteomes" id="UP000199062"/>
    </source>
</evidence>
<protein>
    <recommendedName>
        <fullName evidence="2">histidine kinase</fullName>
        <ecNumber evidence="2">2.7.13.3</ecNumber>
    </recommendedName>
</protein>
<keyword evidence="3" id="KW-0808">Transferase</keyword>
<keyword evidence="6" id="KW-0067">ATP-binding</keyword>
<evidence type="ECO:0000256" key="2">
    <source>
        <dbReference type="ARBA" id="ARBA00012438"/>
    </source>
</evidence>
<evidence type="ECO:0000256" key="1">
    <source>
        <dbReference type="ARBA" id="ARBA00000085"/>
    </source>
</evidence>
<keyword evidence="4" id="KW-0547">Nucleotide-binding</keyword>
<dbReference type="InterPro" id="IPR036890">
    <property type="entry name" value="HATPase_C_sf"/>
</dbReference>
<evidence type="ECO:0000256" key="5">
    <source>
        <dbReference type="ARBA" id="ARBA00022777"/>
    </source>
</evidence>
<dbReference type="SMART" id="SM00387">
    <property type="entry name" value="HATPase_c"/>
    <property type="match status" value="1"/>
</dbReference>
<keyword evidence="7" id="KW-1133">Transmembrane helix</keyword>
<feature type="transmembrane region" description="Helical" evidence="7">
    <location>
        <begin position="101"/>
        <end position="123"/>
    </location>
</feature>
<dbReference type="GO" id="GO:0005524">
    <property type="term" value="F:ATP binding"/>
    <property type="evidence" value="ECO:0007669"/>
    <property type="project" value="UniProtKB-KW"/>
</dbReference>
<keyword evidence="10" id="KW-1185">Reference proteome</keyword>
<evidence type="ECO:0000256" key="7">
    <source>
        <dbReference type="SAM" id="Phobius"/>
    </source>
</evidence>
<evidence type="ECO:0000259" key="8">
    <source>
        <dbReference type="PROSITE" id="PS50109"/>
    </source>
</evidence>
<dbReference type="InterPro" id="IPR004358">
    <property type="entry name" value="Sig_transdc_His_kin-like_C"/>
</dbReference>
<gene>
    <name evidence="9" type="ORF">SAMN05216559_3091</name>
</gene>
<keyword evidence="7" id="KW-0472">Membrane</keyword>
<dbReference type="Pfam" id="PF16927">
    <property type="entry name" value="HisKA_7TM"/>
    <property type="match status" value="1"/>
</dbReference>
<feature type="transmembrane region" description="Helical" evidence="7">
    <location>
        <begin position="143"/>
        <end position="165"/>
    </location>
</feature>
<dbReference type="InterPro" id="IPR050980">
    <property type="entry name" value="2C_sensor_his_kinase"/>
</dbReference>
<dbReference type="Proteomes" id="UP000199062">
    <property type="component" value="Unassembled WGS sequence"/>
</dbReference>
<feature type="transmembrane region" description="Helical" evidence="7">
    <location>
        <begin position="6"/>
        <end position="25"/>
    </location>
</feature>
<dbReference type="Pfam" id="PF08448">
    <property type="entry name" value="PAS_4"/>
    <property type="match status" value="1"/>
</dbReference>
<dbReference type="PROSITE" id="PS50109">
    <property type="entry name" value="HIS_KIN"/>
    <property type="match status" value="1"/>
</dbReference>
<keyword evidence="5" id="KW-0418">Kinase</keyword>
<dbReference type="PANTHER" id="PTHR44936:SF10">
    <property type="entry name" value="SENSOR PROTEIN RSTB"/>
    <property type="match status" value="1"/>
</dbReference>
<reference evidence="9 10" key="1">
    <citation type="submission" date="2016-10" db="EMBL/GenBank/DDBJ databases">
        <authorList>
            <person name="de Groot N.N."/>
        </authorList>
    </citation>
    <scope>NUCLEOTIDE SEQUENCE [LARGE SCALE GENOMIC DNA]</scope>
    <source>
        <strain evidence="9 10">CGMCC 1.10457</strain>
    </source>
</reference>
<accession>A0A1I6LTJ9</accession>
<evidence type="ECO:0000256" key="3">
    <source>
        <dbReference type="ARBA" id="ARBA00022679"/>
    </source>
</evidence>
<dbReference type="EMBL" id="FOZK01000003">
    <property type="protein sequence ID" value="SFS06748.1"/>
    <property type="molecule type" value="Genomic_DNA"/>
</dbReference>
<dbReference type="PRINTS" id="PR00344">
    <property type="entry name" value="BCTRLSENSOR"/>
</dbReference>
<dbReference type="SUPFAM" id="SSF55785">
    <property type="entry name" value="PYP-like sensor domain (PAS domain)"/>
    <property type="match status" value="1"/>
</dbReference>
<dbReference type="Gene3D" id="3.30.565.10">
    <property type="entry name" value="Histidine kinase-like ATPase, C-terminal domain"/>
    <property type="match status" value="1"/>
</dbReference>
<name>A0A1I6LTJ9_9EURY</name>
<dbReference type="RefSeq" id="WP_089817433.1">
    <property type="nucleotide sequence ID" value="NZ_FOZK01000003.1"/>
</dbReference>
<feature type="domain" description="Histidine kinase" evidence="8">
    <location>
        <begin position="354"/>
        <end position="557"/>
    </location>
</feature>
<dbReference type="OrthoDB" id="3369at2157"/>
<dbReference type="Pfam" id="PF02518">
    <property type="entry name" value="HATPase_c"/>
    <property type="match status" value="1"/>
</dbReference>
<feature type="transmembrane region" description="Helical" evidence="7">
    <location>
        <begin position="70"/>
        <end position="89"/>
    </location>
</feature>
<evidence type="ECO:0000256" key="6">
    <source>
        <dbReference type="ARBA" id="ARBA00022840"/>
    </source>
</evidence>
<feature type="transmembrane region" description="Helical" evidence="7">
    <location>
        <begin position="37"/>
        <end position="58"/>
    </location>
</feature>
<comment type="catalytic activity">
    <reaction evidence="1">
        <text>ATP + protein L-histidine = ADP + protein N-phospho-L-histidine.</text>
        <dbReference type="EC" id="2.7.13.3"/>
    </reaction>
</comment>
<dbReference type="SUPFAM" id="SSF55874">
    <property type="entry name" value="ATPase domain of HSP90 chaperone/DNA topoisomerase II/histidine kinase"/>
    <property type="match status" value="1"/>
</dbReference>
<sequence length="568" mass="63472">MVSGADLYGLLLLLTVVPAGWLLQLAWEKREKPGGRWLALLLVGMAGWSVSWALLVLVDDHSWSLASVDTLLLFVNLSVIGWFMLSLEFTRQKRYALRHVLPLFVVPAVTLLLVVTDASHSMLWGPELTLDAATGITLDQGPWFYAHATFNYLLLLVSGVLLVNNHTELEGIYRKQSAILIAGWSIPVVTSIAYNFGVFPQSYLNPTPIGFLAGAALWGWGQYRFQLLEIAPVARRHALDEMDEAVVAVNDDDVVAYLNEAAIEMFDLEPTATGKRLPSLLAAYPEILERLEDGEVDDEIVLEREGRRQYLSVQKTPLGRSDGSEGSVVVCEDVSELKRHQRDLELLKQVFARVFRHDLSNDLNVIRAHGELLSANIDGPRASHAETIVRTCDDVIETSRKARAIEKLVDAGRDRYETDLVHVVSEAVEWLRANFDDVTVETDLPRDGFVLADGEIELAVRCLLENAVVHNDSAEPWVRIAVTERPDEFVLTVEDDGPGIRPNERHVFEDREVDPLSHSNGLGLWTVNWVVRNSGGEAHFEHTDRGTKFELRLERVHRADATPPGPQD</sequence>
<proteinExistence type="predicted"/>
<feature type="transmembrane region" description="Helical" evidence="7">
    <location>
        <begin position="177"/>
        <end position="197"/>
    </location>
</feature>
<dbReference type="InterPro" id="IPR005467">
    <property type="entry name" value="His_kinase_dom"/>
</dbReference>
<dbReference type="PANTHER" id="PTHR44936">
    <property type="entry name" value="SENSOR PROTEIN CREC"/>
    <property type="match status" value="1"/>
</dbReference>
<dbReference type="EC" id="2.7.13.3" evidence="2"/>
<dbReference type="InterPro" id="IPR031621">
    <property type="entry name" value="HisKA_7TM"/>
</dbReference>
<dbReference type="STRING" id="767519.SAMN05216559_3091"/>
<dbReference type="InterPro" id="IPR013656">
    <property type="entry name" value="PAS_4"/>
</dbReference>